<keyword evidence="4" id="KW-0539">Nucleus</keyword>
<dbReference type="HOGENOM" id="CLU_977134_0_0_1"/>
<dbReference type="Pfam" id="PF00170">
    <property type="entry name" value="bZIP_1"/>
    <property type="match status" value="1"/>
</dbReference>
<dbReference type="InterPro" id="IPR046347">
    <property type="entry name" value="bZIP_sf"/>
</dbReference>
<keyword evidence="2" id="KW-0805">Transcription regulation</keyword>
<dbReference type="InterPro" id="IPR051027">
    <property type="entry name" value="bZIP_transcription_factors"/>
</dbReference>
<reference evidence="7 8" key="1">
    <citation type="journal article" date="2014" name="Genome Announc.">
        <title>Draft genome sequence of the pathogenic fungus Scedosporium apiospermum.</title>
        <authorList>
            <person name="Vandeputte P."/>
            <person name="Ghamrawi S."/>
            <person name="Rechenmann M."/>
            <person name="Iltis A."/>
            <person name="Giraud S."/>
            <person name="Fleury M."/>
            <person name="Thornton C."/>
            <person name="Delhaes L."/>
            <person name="Meyer W."/>
            <person name="Papon N."/>
            <person name="Bouchara J.P."/>
        </authorList>
    </citation>
    <scope>NUCLEOTIDE SEQUENCE [LARGE SCALE GENOMIC DNA]</scope>
    <source>
        <strain evidence="7 8">IHEM 14462</strain>
    </source>
</reference>
<evidence type="ECO:0000256" key="3">
    <source>
        <dbReference type="ARBA" id="ARBA00023163"/>
    </source>
</evidence>
<dbReference type="Proteomes" id="UP000028545">
    <property type="component" value="Unassembled WGS sequence"/>
</dbReference>
<comment type="caution">
    <text evidence="7">The sequence shown here is derived from an EMBL/GenBank/DDBJ whole genome shotgun (WGS) entry which is preliminary data.</text>
</comment>
<feature type="compositionally biased region" description="Polar residues" evidence="5">
    <location>
        <begin position="1"/>
        <end position="10"/>
    </location>
</feature>
<dbReference type="OrthoDB" id="295274at2759"/>
<keyword evidence="3" id="KW-0804">Transcription</keyword>
<feature type="region of interest" description="Disordered" evidence="5">
    <location>
        <begin position="1"/>
        <end position="50"/>
    </location>
</feature>
<gene>
    <name evidence="7" type="ORF">SAPIO_CDS8346</name>
</gene>
<dbReference type="Gene3D" id="1.20.5.170">
    <property type="match status" value="1"/>
</dbReference>
<dbReference type="VEuPathDB" id="FungiDB:SAPIO_CDS8346"/>
<dbReference type="GeneID" id="27727418"/>
<dbReference type="PROSITE" id="PS50217">
    <property type="entry name" value="BZIP"/>
    <property type="match status" value="1"/>
</dbReference>
<dbReference type="GO" id="GO:0005634">
    <property type="term" value="C:nucleus"/>
    <property type="evidence" value="ECO:0007669"/>
    <property type="project" value="UniProtKB-SubCell"/>
</dbReference>
<comment type="subcellular location">
    <subcellularLocation>
        <location evidence="1">Nucleus</location>
    </subcellularLocation>
</comment>
<feature type="domain" description="BZIP" evidence="6">
    <location>
        <begin position="45"/>
        <end position="108"/>
    </location>
</feature>
<evidence type="ECO:0000259" key="6">
    <source>
        <dbReference type="PROSITE" id="PS50217"/>
    </source>
</evidence>
<sequence length="285" mass="32711">MSNRTSISSKSSAPSLDPTSPPSSSKRKARSTTRLDSAAMGGGDSTKRDKFLERNRIAASKCRQRKKEWISGLEETKNGLETQNSHLQMEYHGLLGEVSRMKTQIMAHANCHDPNIDKWIENEARRFVQGQEPTDYQTSVDFAGPGPYPNPGGPSFPMNYEGYPDEETNIVIIFALGRLIWMVLPFMQKPPRVEQPYTKDRSFNLHVLPRAQVQRYHRRKQHCRPSFNTHWIAQKKEIAEVSFAYNRQDVMGLKMTQDFSESQQRLGILKKLREPQREYQLALVG</sequence>
<dbReference type="PANTHER" id="PTHR19304">
    <property type="entry name" value="CYCLIC-AMP RESPONSE ELEMENT BINDING PROTEIN"/>
    <property type="match status" value="1"/>
</dbReference>
<dbReference type="CDD" id="cd14687">
    <property type="entry name" value="bZIP_ATF2"/>
    <property type="match status" value="1"/>
</dbReference>
<accession>A0A084FZF2</accession>
<evidence type="ECO:0000256" key="1">
    <source>
        <dbReference type="ARBA" id="ARBA00004123"/>
    </source>
</evidence>
<dbReference type="AlphaFoldDB" id="A0A084FZF2"/>
<evidence type="ECO:0000256" key="2">
    <source>
        <dbReference type="ARBA" id="ARBA00023015"/>
    </source>
</evidence>
<evidence type="ECO:0000313" key="7">
    <source>
        <dbReference type="EMBL" id="KEZ40464.1"/>
    </source>
</evidence>
<dbReference type="InterPro" id="IPR004827">
    <property type="entry name" value="bZIP"/>
</dbReference>
<keyword evidence="8" id="KW-1185">Reference proteome</keyword>
<dbReference type="OMA" id="QLESRCM"/>
<dbReference type="EMBL" id="JOWA01000121">
    <property type="protein sequence ID" value="KEZ40464.1"/>
    <property type="molecule type" value="Genomic_DNA"/>
</dbReference>
<dbReference type="SUPFAM" id="SSF57959">
    <property type="entry name" value="Leucine zipper domain"/>
    <property type="match status" value="1"/>
</dbReference>
<name>A0A084FZF2_PSEDA</name>
<dbReference type="KEGG" id="sapo:SAPIO_CDS8346"/>
<dbReference type="PROSITE" id="PS00036">
    <property type="entry name" value="BZIP_BASIC"/>
    <property type="match status" value="1"/>
</dbReference>
<dbReference type="GO" id="GO:0003700">
    <property type="term" value="F:DNA-binding transcription factor activity"/>
    <property type="evidence" value="ECO:0007669"/>
    <property type="project" value="InterPro"/>
</dbReference>
<feature type="compositionally biased region" description="Low complexity" evidence="5">
    <location>
        <begin position="11"/>
        <end position="24"/>
    </location>
</feature>
<dbReference type="SMART" id="SM00338">
    <property type="entry name" value="BRLZ"/>
    <property type="match status" value="1"/>
</dbReference>
<organism evidence="7 8">
    <name type="scientific">Pseudallescheria apiosperma</name>
    <name type="common">Scedosporium apiospermum</name>
    <dbReference type="NCBI Taxonomy" id="563466"/>
    <lineage>
        <taxon>Eukaryota</taxon>
        <taxon>Fungi</taxon>
        <taxon>Dikarya</taxon>
        <taxon>Ascomycota</taxon>
        <taxon>Pezizomycotina</taxon>
        <taxon>Sordariomycetes</taxon>
        <taxon>Hypocreomycetidae</taxon>
        <taxon>Microascales</taxon>
        <taxon>Microascaceae</taxon>
        <taxon>Scedosporium</taxon>
    </lineage>
</organism>
<evidence type="ECO:0000256" key="5">
    <source>
        <dbReference type="SAM" id="MobiDB-lite"/>
    </source>
</evidence>
<evidence type="ECO:0000313" key="8">
    <source>
        <dbReference type="Proteomes" id="UP000028545"/>
    </source>
</evidence>
<proteinExistence type="predicted"/>
<dbReference type="RefSeq" id="XP_016640263.1">
    <property type="nucleotide sequence ID" value="XM_016790000.1"/>
</dbReference>
<protein>
    <recommendedName>
        <fullName evidence="6">BZIP domain-containing protein</fullName>
    </recommendedName>
</protein>
<evidence type="ECO:0000256" key="4">
    <source>
        <dbReference type="ARBA" id="ARBA00023242"/>
    </source>
</evidence>